<protein>
    <submittedName>
        <fullName evidence="1">Uncharacterized protein</fullName>
    </submittedName>
</protein>
<name>A0A8X6YS47_9ARAC</name>
<organism evidence="1 2">
    <name type="scientific">Trichonephila inaurata madagascariensis</name>
    <dbReference type="NCBI Taxonomy" id="2747483"/>
    <lineage>
        <taxon>Eukaryota</taxon>
        <taxon>Metazoa</taxon>
        <taxon>Ecdysozoa</taxon>
        <taxon>Arthropoda</taxon>
        <taxon>Chelicerata</taxon>
        <taxon>Arachnida</taxon>
        <taxon>Araneae</taxon>
        <taxon>Araneomorphae</taxon>
        <taxon>Entelegynae</taxon>
        <taxon>Araneoidea</taxon>
        <taxon>Nephilidae</taxon>
        <taxon>Trichonephila</taxon>
        <taxon>Trichonephila inaurata</taxon>
    </lineage>
</organism>
<keyword evidence="2" id="KW-1185">Reference proteome</keyword>
<dbReference type="Proteomes" id="UP000886998">
    <property type="component" value="Unassembled WGS sequence"/>
</dbReference>
<sequence>MSTPLDIHSALSSPDAMIADVACAGLVSVVRKRIHADPDLFVLAEYLNRSSSGRFASDSCDFSTIWSRDRHAAQRLGKKIHLEWAASEATDSLVLYVHRRPNAVSIAPSAAKLVVRA</sequence>
<dbReference type="OrthoDB" id="6435321at2759"/>
<proteinExistence type="predicted"/>
<dbReference type="AlphaFoldDB" id="A0A8X6YS47"/>
<evidence type="ECO:0000313" key="1">
    <source>
        <dbReference type="EMBL" id="GFY77453.1"/>
    </source>
</evidence>
<evidence type="ECO:0000313" key="2">
    <source>
        <dbReference type="Proteomes" id="UP000886998"/>
    </source>
</evidence>
<dbReference type="EMBL" id="BMAV01022471">
    <property type="protein sequence ID" value="GFY77453.1"/>
    <property type="molecule type" value="Genomic_DNA"/>
</dbReference>
<accession>A0A8X6YS47</accession>
<gene>
    <name evidence="1" type="ORF">TNIN_302351</name>
</gene>
<reference evidence="1" key="1">
    <citation type="submission" date="2020-08" db="EMBL/GenBank/DDBJ databases">
        <title>Multicomponent nature underlies the extraordinary mechanical properties of spider dragline silk.</title>
        <authorList>
            <person name="Kono N."/>
            <person name="Nakamura H."/>
            <person name="Mori M."/>
            <person name="Yoshida Y."/>
            <person name="Ohtoshi R."/>
            <person name="Malay A.D."/>
            <person name="Moran D.A.P."/>
            <person name="Tomita M."/>
            <person name="Numata K."/>
            <person name="Arakawa K."/>
        </authorList>
    </citation>
    <scope>NUCLEOTIDE SEQUENCE</scope>
</reference>
<comment type="caution">
    <text evidence="1">The sequence shown here is derived from an EMBL/GenBank/DDBJ whole genome shotgun (WGS) entry which is preliminary data.</text>
</comment>